<dbReference type="AlphaFoldDB" id="A0A6A6H6H9"/>
<evidence type="ECO:0000313" key="5">
    <source>
        <dbReference type="Proteomes" id="UP000800092"/>
    </source>
</evidence>
<dbReference type="Pfam" id="PF11807">
    <property type="entry name" value="UstYa"/>
    <property type="match status" value="1"/>
</dbReference>
<protein>
    <submittedName>
        <fullName evidence="4">Uncharacterized protein</fullName>
    </submittedName>
</protein>
<keyword evidence="5" id="KW-1185">Reference proteome</keyword>
<reference evidence="4" key="1">
    <citation type="journal article" date="2020" name="Stud. Mycol.">
        <title>101 Dothideomycetes genomes: a test case for predicting lifestyles and emergence of pathogens.</title>
        <authorList>
            <person name="Haridas S."/>
            <person name="Albert R."/>
            <person name="Binder M."/>
            <person name="Bloem J."/>
            <person name="Labutti K."/>
            <person name="Salamov A."/>
            <person name="Andreopoulos B."/>
            <person name="Baker S."/>
            <person name="Barry K."/>
            <person name="Bills G."/>
            <person name="Bluhm B."/>
            <person name="Cannon C."/>
            <person name="Castanera R."/>
            <person name="Culley D."/>
            <person name="Daum C."/>
            <person name="Ezra D."/>
            <person name="Gonzalez J."/>
            <person name="Henrissat B."/>
            <person name="Kuo A."/>
            <person name="Liang C."/>
            <person name="Lipzen A."/>
            <person name="Lutzoni F."/>
            <person name="Magnuson J."/>
            <person name="Mondo S."/>
            <person name="Nolan M."/>
            <person name="Ohm R."/>
            <person name="Pangilinan J."/>
            <person name="Park H.-J."/>
            <person name="Ramirez L."/>
            <person name="Alfaro M."/>
            <person name="Sun H."/>
            <person name="Tritt A."/>
            <person name="Yoshinaga Y."/>
            <person name="Zwiers L.-H."/>
            <person name="Turgeon B."/>
            <person name="Goodwin S."/>
            <person name="Spatafora J."/>
            <person name="Crous P."/>
            <person name="Grigoriev I."/>
        </authorList>
    </citation>
    <scope>NUCLEOTIDE SEQUENCE</scope>
    <source>
        <strain evidence="4">Tuck. ex Michener</strain>
    </source>
</reference>
<evidence type="ECO:0000256" key="2">
    <source>
        <dbReference type="ARBA" id="ARBA00023002"/>
    </source>
</evidence>
<evidence type="ECO:0000256" key="1">
    <source>
        <dbReference type="ARBA" id="ARBA00004685"/>
    </source>
</evidence>
<comment type="similarity">
    <text evidence="3">Belongs to the ustYa family.</text>
</comment>
<dbReference type="OrthoDB" id="3687641at2759"/>
<name>A0A6A6H6H9_VIRVR</name>
<proteinExistence type="inferred from homology"/>
<evidence type="ECO:0000313" key="4">
    <source>
        <dbReference type="EMBL" id="KAF2233441.1"/>
    </source>
</evidence>
<dbReference type="PANTHER" id="PTHR33365:SF11">
    <property type="entry name" value="TAT PATHWAY SIGNAL SEQUENCE"/>
    <property type="match status" value="1"/>
</dbReference>
<dbReference type="GO" id="GO:0016491">
    <property type="term" value="F:oxidoreductase activity"/>
    <property type="evidence" value="ECO:0007669"/>
    <property type="project" value="UniProtKB-KW"/>
</dbReference>
<keyword evidence="2" id="KW-0560">Oxidoreductase</keyword>
<dbReference type="Proteomes" id="UP000800092">
    <property type="component" value="Unassembled WGS sequence"/>
</dbReference>
<dbReference type="EMBL" id="ML991806">
    <property type="protein sequence ID" value="KAF2233441.1"/>
    <property type="molecule type" value="Genomic_DNA"/>
</dbReference>
<dbReference type="PANTHER" id="PTHR33365">
    <property type="entry name" value="YALI0B05434P"/>
    <property type="match status" value="1"/>
</dbReference>
<dbReference type="InterPro" id="IPR021765">
    <property type="entry name" value="UstYa-like"/>
</dbReference>
<accession>A0A6A6H6H9</accession>
<sequence length="169" mass="19283">MTASPVSTKPQTFHYQRIYGEVPSNTSDAAWSTLFPIQGGFFKHPSLAPQRSAFSVFHQLHCLDGIRHGYWAIYSAAITGHQISEEDIPFMSSPPHIRHCIDLIRQSLMCQPDLTVELKEKELGGVTGFGTEHQCRDWGELLNWLEEWEGWAQDPKDGDNEHVHHDHNH</sequence>
<organism evidence="4 5">
    <name type="scientific">Viridothelium virens</name>
    <name type="common">Speckled blister lichen</name>
    <name type="synonym">Trypethelium virens</name>
    <dbReference type="NCBI Taxonomy" id="1048519"/>
    <lineage>
        <taxon>Eukaryota</taxon>
        <taxon>Fungi</taxon>
        <taxon>Dikarya</taxon>
        <taxon>Ascomycota</taxon>
        <taxon>Pezizomycotina</taxon>
        <taxon>Dothideomycetes</taxon>
        <taxon>Dothideomycetes incertae sedis</taxon>
        <taxon>Trypetheliales</taxon>
        <taxon>Trypetheliaceae</taxon>
        <taxon>Viridothelium</taxon>
    </lineage>
</organism>
<evidence type="ECO:0000256" key="3">
    <source>
        <dbReference type="ARBA" id="ARBA00035112"/>
    </source>
</evidence>
<dbReference type="GO" id="GO:0043386">
    <property type="term" value="P:mycotoxin biosynthetic process"/>
    <property type="evidence" value="ECO:0007669"/>
    <property type="project" value="InterPro"/>
</dbReference>
<comment type="pathway">
    <text evidence="1">Mycotoxin biosynthesis.</text>
</comment>
<gene>
    <name evidence="4" type="ORF">EV356DRAFT_448274</name>
</gene>